<dbReference type="InterPro" id="IPR036942">
    <property type="entry name" value="Beta-barrel_TonB_sf"/>
</dbReference>
<dbReference type="PANTHER" id="PTHR32552:SF82">
    <property type="entry name" value="FCUA PROTEIN"/>
    <property type="match status" value="1"/>
</dbReference>
<keyword evidence="3 12" id="KW-0813">Transport</keyword>
<dbReference type="Proteomes" id="UP000093391">
    <property type="component" value="Chromosome"/>
</dbReference>
<evidence type="ECO:0000256" key="10">
    <source>
        <dbReference type="ARBA" id="ARBA00023170"/>
    </source>
</evidence>
<dbReference type="InterPro" id="IPR037066">
    <property type="entry name" value="Plug_dom_sf"/>
</dbReference>
<keyword evidence="8 13" id="KW-0798">TonB box</keyword>
<keyword evidence="16" id="KW-1185">Reference proteome</keyword>
<keyword evidence="5" id="KW-0410">Iron transport</keyword>
<keyword evidence="9 12" id="KW-0472">Membrane</keyword>
<evidence type="ECO:0000256" key="12">
    <source>
        <dbReference type="PROSITE-ProRule" id="PRU01360"/>
    </source>
</evidence>
<sequence>MVGYAQSTQQHYQIAAGNLSQALIAFSLQSGLQLTVDHQKLQGLKTAGLQGDYSIAEAFEKLLQGTALKAQRRADGSYTLLQNNSTHAVVQLETIQLQAQKNQVASAELGADDATLPVITLSAEKQGHAGDGYLVNKITDVGIWGARALKDTPYSVSVISSDLIENSIAKDMNQIFKKNPTTQETAARSSVASDLYVPVIRGFNPRTLVNGVSHSMGYATSPMMQDIDRVEIINGATGFLYGGGQVGGAINYITKKPTLEKLMNLSVGSYGGSSYFGHLDLGGQFDQENIFGYRINVLYQNGENPSKVDIEQKGISLVLDWKLSDRFYTDIKYAHKDAFEQGGNTVFNSIVDRSVIKKNKSYSPSWVENQVKSDIIENHSKWKINDNLSLRTNLSYEKMKHRGDNTSIVLKDNGMVSIDAINYWKGSSITKNAWQETKSAGGSIYLDSEFATASIQHNLTVGYSLERSKYYRRADNWLELDFNQDIPLNELKDVPEPNWNNIGSYGQEPLKARNKLEFRNILMGDDIVFNSQWSALLGANYATINSTFYPSSYTYKKSELTPTMSIIYKPYENVTSYITYIENLEQGDQVPNDPNYNDPGKLLDPYKSKQYELGAKLSLLNDKLLLTSALFRIEKANWFEGQASNGKINYSQDGQQIHQGLELGITGKLSDRWVIVAGGTIMDLDVKKASDAQIEGNKPTEAAERMAKIYTEYQLPWLDGLAITAGAYYTGKKYADSANTDILPAYTLVDMGLRYRSNIGGYPTTFNLNVSNLTNKTYWGKKEYLGDPRTVAFSIKTQF</sequence>
<dbReference type="Gene3D" id="3.55.50.30">
    <property type="match status" value="1"/>
</dbReference>
<evidence type="ECO:0000256" key="2">
    <source>
        <dbReference type="ARBA" id="ARBA00009810"/>
    </source>
</evidence>
<evidence type="ECO:0000313" key="16">
    <source>
        <dbReference type="Proteomes" id="UP000093391"/>
    </source>
</evidence>
<dbReference type="InterPro" id="IPR011662">
    <property type="entry name" value="Secretin/TonB_short_N"/>
</dbReference>
<evidence type="ECO:0000256" key="4">
    <source>
        <dbReference type="ARBA" id="ARBA00022452"/>
    </source>
</evidence>
<dbReference type="InterPro" id="IPR039426">
    <property type="entry name" value="TonB-dep_rcpt-like"/>
</dbReference>
<evidence type="ECO:0000313" key="15">
    <source>
        <dbReference type="EMBL" id="AOA59723.1"/>
    </source>
</evidence>
<dbReference type="PROSITE" id="PS52016">
    <property type="entry name" value="TONB_DEPENDENT_REC_3"/>
    <property type="match status" value="1"/>
</dbReference>
<dbReference type="KEGG" id="ala:BFG52_16130"/>
<evidence type="ECO:0000259" key="14">
    <source>
        <dbReference type="SMART" id="SM00965"/>
    </source>
</evidence>
<keyword evidence="5" id="KW-0406">Ion transport</keyword>
<dbReference type="SUPFAM" id="SSF56935">
    <property type="entry name" value="Porins"/>
    <property type="match status" value="1"/>
</dbReference>
<keyword evidence="10" id="KW-0675">Receptor</keyword>
<keyword evidence="7" id="KW-0408">Iron</keyword>
<evidence type="ECO:0000256" key="8">
    <source>
        <dbReference type="ARBA" id="ARBA00023077"/>
    </source>
</evidence>
<dbReference type="GO" id="GO:0009279">
    <property type="term" value="C:cell outer membrane"/>
    <property type="evidence" value="ECO:0007669"/>
    <property type="project" value="UniProtKB-SubCell"/>
</dbReference>
<evidence type="ECO:0000256" key="13">
    <source>
        <dbReference type="RuleBase" id="RU003357"/>
    </source>
</evidence>
<reference evidence="15 16" key="1">
    <citation type="submission" date="2016-08" db="EMBL/GenBank/DDBJ databases">
        <authorList>
            <person name="Seilhamer J.J."/>
        </authorList>
    </citation>
    <scope>NUCLEOTIDE SEQUENCE [LARGE SCALE GENOMIC DNA]</scope>
    <source>
        <strain evidence="15 16">BRTC-1</strain>
    </source>
</reference>
<keyword evidence="4 12" id="KW-1134">Transmembrane beta strand</keyword>
<evidence type="ECO:0000256" key="11">
    <source>
        <dbReference type="ARBA" id="ARBA00023237"/>
    </source>
</evidence>
<evidence type="ECO:0000256" key="1">
    <source>
        <dbReference type="ARBA" id="ARBA00004571"/>
    </source>
</evidence>
<dbReference type="EMBL" id="CP016895">
    <property type="protein sequence ID" value="AOA59723.1"/>
    <property type="molecule type" value="Genomic_DNA"/>
</dbReference>
<dbReference type="NCBIfam" id="TIGR01783">
    <property type="entry name" value="TonB-siderophor"/>
    <property type="match status" value="1"/>
</dbReference>
<organism evidence="15 16">
    <name type="scientific">Acinetobacter larvae</name>
    <dbReference type="NCBI Taxonomy" id="1789224"/>
    <lineage>
        <taxon>Bacteria</taxon>
        <taxon>Pseudomonadati</taxon>
        <taxon>Pseudomonadota</taxon>
        <taxon>Gammaproteobacteria</taxon>
        <taxon>Moraxellales</taxon>
        <taxon>Moraxellaceae</taxon>
        <taxon>Acinetobacter</taxon>
    </lineage>
</organism>
<evidence type="ECO:0000256" key="9">
    <source>
        <dbReference type="ARBA" id="ARBA00023136"/>
    </source>
</evidence>
<protein>
    <recommendedName>
        <fullName evidence="14">Secretin/TonB short N-terminal domain-containing protein</fullName>
    </recommendedName>
</protein>
<evidence type="ECO:0000256" key="7">
    <source>
        <dbReference type="ARBA" id="ARBA00023004"/>
    </source>
</evidence>
<dbReference type="STRING" id="1789224.BFG52_16130"/>
<dbReference type="Gene3D" id="2.40.170.20">
    <property type="entry name" value="TonB-dependent receptor, beta-barrel domain"/>
    <property type="match status" value="1"/>
</dbReference>
<name>A0A1B2M3V5_9GAMM</name>
<dbReference type="GO" id="GO:0015891">
    <property type="term" value="P:siderophore transport"/>
    <property type="evidence" value="ECO:0007669"/>
    <property type="project" value="InterPro"/>
</dbReference>
<keyword evidence="6 12" id="KW-0812">Transmembrane</keyword>
<dbReference type="GO" id="GO:0015344">
    <property type="term" value="F:siderophore uptake transmembrane transporter activity"/>
    <property type="evidence" value="ECO:0007669"/>
    <property type="project" value="TreeGrafter"/>
</dbReference>
<dbReference type="Pfam" id="PF00593">
    <property type="entry name" value="TonB_dep_Rec_b-barrel"/>
    <property type="match status" value="1"/>
</dbReference>
<gene>
    <name evidence="15" type="ORF">BFG52_16130</name>
</gene>
<keyword evidence="11 12" id="KW-0998">Cell outer membrane</keyword>
<dbReference type="AlphaFoldDB" id="A0A1B2M3V5"/>
<dbReference type="Gene3D" id="2.170.130.10">
    <property type="entry name" value="TonB-dependent receptor, plug domain"/>
    <property type="match status" value="1"/>
</dbReference>
<accession>A0A1B2M3V5</accession>
<dbReference type="PANTHER" id="PTHR32552">
    <property type="entry name" value="FERRICHROME IRON RECEPTOR-RELATED"/>
    <property type="match status" value="1"/>
</dbReference>
<dbReference type="SMART" id="SM00965">
    <property type="entry name" value="STN"/>
    <property type="match status" value="1"/>
</dbReference>
<dbReference type="InterPro" id="IPR012910">
    <property type="entry name" value="Plug_dom"/>
</dbReference>
<dbReference type="InterPro" id="IPR000531">
    <property type="entry name" value="Beta-barrel_TonB"/>
</dbReference>
<dbReference type="Pfam" id="PF07660">
    <property type="entry name" value="STN"/>
    <property type="match status" value="1"/>
</dbReference>
<comment type="similarity">
    <text evidence="2 12 13">Belongs to the TonB-dependent receptor family.</text>
</comment>
<comment type="subcellular location">
    <subcellularLocation>
        <location evidence="1 12">Cell outer membrane</location>
        <topology evidence="1 12">Multi-pass membrane protein</topology>
    </subcellularLocation>
</comment>
<evidence type="ECO:0000256" key="6">
    <source>
        <dbReference type="ARBA" id="ARBA00022692"/>
    </source>
</evidence>
<evidence type="ECO:0000256" key="5">
    <source>
        <dbReference type="ARBA" id="ARBA00022496"/>
    </source>
</evidence>
<proteinExistence type="inferred from homology"/>
<evidence type="ECO:0000256" key="3">
    <source>
        <dbReference type="ARBA" id="ARBA00022448"/>
    </source>
</evidence>
<dbReference type="Pfam" id="PF07715">
    <property type="entry name" value="Plug"/>
    <property type="match status" value="1"/>
</dbReference>
<dbReference type="CDD" id="cd01347">
    <property type="entry name" value="ligand_gated_channel"/>
    <property type="match status" value="1"/>
</dbReference>
<dbReference type="InterPro" id="IPR010105">
    <property type="entry name" value="TonB_sidphr_rcpt"/>
</dbReference>
<feature type="domain" description="Secretin/TonB short N-terminal" evidence="14">
    <location>
        <begin position="32"/>
        <end position="83"/>
    </location>
</feature>
<dbReference type="GO" id="GO:0038023">
    <property type="term" value="F:signaling receptor activity"/>
    <property type="evidence" value="ECO:0007669"/>
    <property type="project" value="InterPro"/>
</dbReference>